<reference evidence="1 2" key="1">
    <citation type="journal article" date="2015" name="Genome Announc.">
        <title>Expanding the biotechnology potential of lactobacilli through comparative genomics of 213 strains and associated genera.</title>
        <authorList>
            <person name="Sun Z."/>
            <person name="Harris H.M."/>
            <person name="McCann A."/>
            <person name="Guo C."/>
            <person name="Argimon S."/>
            <person name="Zhang W."/>
            <person name="Yang X."/>
            <person name="Jeffery I.B."/>
            <person name="Cooney J.C."/>
            <person name="Kagawa T.F."/>
            <person name="Liu W."/>
            <person name="Song Y."/>
            <person name="Salvetti E."/>
            <person name="Wrobel A."/>
            <person name="Rasinkangas P."/>
            <person name="Parkhill J."/>
            <person name="Rea M.C."/>
            <person name="O'Sullivan O."/>
            <person name="Ritari J."/>
            <person name="Douillard F.P."/>
            <person name="Paul Ross R."/>
            <person name="Yang R."/>
            <person name="Briner A.E."/>
            <person name="Felis G.E."/>
            <person name="de Vos W.M."/>
            <person name="Barrangou R."/>
            <person name="Klaenhammer T.R."/>
            <person name="Caufield P.W."/>
            <person name="Cui Y."/>
            <person name="Zhang H."/>
            <person name="O'Toole P.W."/>
        </authorList>
    </citation>
    <scope>NUCLEOTIDE SEQUENCE [LARGE SCALE GENOMIC DNA]</scope>
    <source>
        <strain evidence="1 2">DSM 19906</strain>
    </source>
</reference>
<organism evidence="1 2">
    <name type="scientific">Lentilactobacillus kisonensis DSM 19906 = JCM 15041</name>
    <dbReference type="NCBI Taxonomy" id="1423766"/>
    <lineage>
        <taxon>Bacteria</taxon>
        <taxon>Bacillati</taxon>
        <taxon>Bacillota</taxon>
        <taxon>Bacilli</taxon>
        <taxon>Lactobacillales</taxon>
        <taxon>Lactobacillaceae</taxon>
        <taxon>Lentilactobacillus</taxon>
    </lineage>
</organism>
<dbReference type="AlphaFoldDB" id="A0A0R1NYY0"/>
<dbReference type="PATRIC" id="fig|1423766.4.peg.1708"/>
<dbReference type="EMBL" id="AZEB01000003">
    <property type="protein sequence ID" value="KRL22898.1"/>
    <property type="molecule type" value="Genomic_DNA"/>
</dbReference>
<accession>A0A0R1NYY0</accession>
<evidence type="ECO:0000313" key="1">
    <source>
        <dbReference type="EMBL" id="KRL22898.1"/>
    </source>
</evidence>
<dbReference type="RefSeq" id="WP_054654508.1">
    <property type="nucleotide sequence ID" value="NZ_AZEB01000003.1"/>
</dbReference>
<comment type="caution">
    <text evidence="1">The sequence shown here is derived from an EMBL/GenBank/DDBJ whole genome shotgun (WGS) entry which is preliminary data.</text>
</comment>
<evidence type="ECO:0000313" key="2">
    <source>
        <dbReference type="Proteomes" id="UP000051439"/>
    </source>
</evidence>
<dbReference type="Proteomes" id="UP000051439">
    <property type="component" value="Unassembled WGS sequence"/>
</dbReference>
<dbReference type="SUPFAM" id="SSF50118">
    <property type="entry name" value="Cell growth inhibitor/plasmid maintenance toxic component"/>
    <property type="match status" value="1"/>
</dbReference>
<protein>
    <recommendedName>
        <fullName evidence="3">Toxin-antitoxin system, toxin component, MazF family</fullName>
    </recommendedName>
</protein>
<keyword evidence="2" id="KW-1185">Reference proteome</keyword>
<sequence length="108" mass="12763">MKIENTDIVYAYVRFSDKSGGKSRPVLIFQMPGYPLIAYKITSKYDNKPDYLKRVFYEIKHWQEAGLRKKSWVDTAFKIDMNRLQIVSIFGQLHIEDVIGLRDFINQL</sequence>
<proteinExistence type="predicted"/>
<name>A0A0R1NYY0_9LACO</name>
<evidence type="ECO:0008006" key="3">
    <source>
        <dbReference type="Google" id="ProtNLM"/>
    </source>
</evidence>
<gene>
    <name evidence="1" type="ORF">FC98_GL001650</name>
</gene>